<proteinExistence type="predicted"/>
<organism evidence="2 3">
    <name type="scientific">Sporosarcina gallistercoris</name>
    <dbReference type="NCBI Taxonomy" id="2762245"/>
    <lineage>
        <taxon>Bacteria</taxon>
        <taxon>Bacillati</taxon>
        <taxon>Bacillota</taxon>
        <taxon>Bacilli</taxon>
        <taxon>Bacillales</taxon>
        <taxon>Caryophanaceae</taxon>
        <taxon>Sporosarcina</taxon>
    </lineage>
</organism>
<evidence type="ECO:0000259" key="1">
    <source>
        <dbReference type="Pfam" id="PF07687"/>
    </source>
</evidence>
<dbReference type="Pfam" id="PF01546">
    <property type="entry name" value="Peptidase_M20"/>
    <property type="match status" value="1"/>
</dbReference>
<dbReference type="PIRSF" id="PIRSF005962">
    <property type="entry name" value="Pept_M20D_amidohydro"/>
    <property type="match status" value="1"/>
</dbReference>
<dbReference type="PANTHER" id="PTHR11014">
    <property type="entry name" value="PEPTIDASE M20 FAMILY MEMBER"/>
    <property type="match status" value="1"/>
</dbReference>
<comment type="caution">
    <text evidence="2">The sequence shown here is derived from an EMBL/GenBank/DDBJ whole genome shotgun (WGS) entry which is preliminary data.</text>
</comment>
<dbReference type="InterPro" id="IPR011650">
    <property type="entry name" value="Peptidase_M20_dimer"/>
</dbReference>
<dbReference type="InterPro" id="IPR036264">
    <property type="entry name" value="Bact_exopeptidase_dim_dom"/>
</dbReference>
<dbReference type="PANTHER" id="PTHR11014:SF63">
    <property type="entry name" value="METALLOPEPTIDASE, PUTATIVE (AFU_ORTHOLOGUE AFUA_6G09600)-RELATED"/>
    <property type="match status" value="1"/>
</dbReference>
<name>A0ABR8PMB5_9BACL</name>
<gene>
    <name evidence="2" type="ORF">H9659_13270</name>
</gene>
<evidence type="ECO:0000313" key="2">
    <source>
        <dbReference type="EMBL" id="MBD7909301.1"/>
    </source>
</evidence>
<evidence type="ECO:0000313" key="3">
    <source>
        <dbReference type="Proteomes" id="UP000659496"/>
    </source>
</evidence>
<dbReference type="NCBIfam" id="TIGR01891">
    <property type="entry name" value="amidohydrolases"/>
    <property type="match status" value="1"/>
</dbReference>
<dbReference type="Pfam" id="PF07687">
    <property type="entry name" value="M20_dimer"/>
    <property type="match status" value="1"/>
</dbReference>
<dbReference type="CDD" id="cd03886">
    <property type="entry name" value="M20_Acy1"/>
    <property type="match status" value="1"/>
</dbReference>
<dbReference type="InterPro" id="IPR017439">
    <property type="entry name" value="Amidohydrolase"/>
</dbReference>
<dbReference type="Gene3D" id="3.30.70.360">
    <property type="match status" value="1"/>
</dbReference>
<reference evidence="2 3" key="1">
    <citation type="submission" date="2020-08" db="EMBL/GenBank/DDBJ databases">
        <title>A Genomic Blueprint of the Chicken Gut Microbiome.</title>
        <authorList>
            <person name="Gilroy R."/>
            <person name="Ravi A."/>
            <person name="Getino M."/>
            <person name="Pursley I."/>
            <person name="Horton D.L."/>
            <person name="Alikhan N.-F."/>
            <person name="Baker D."/>
            <person name="Gharbi K."/>
            <person name="Hall N."/>
            <person name="Watson M."/>
            <person name="Adriaenssens E.M."/>
            <person name="Foster-Nyarko E."/>
            <person name="Jarju S."/>
            <person name="Secka A."/>
            <person name="Antonio M."/>
            <person name="Oren A."/>
            <person name="Chaudhuri R."/>
            <person name="La Ragione R.M."/>
            <person name="Hildebrand F."/>
            <person name="Pallen M.J."/>
        </authorList>
    </citation>
    <scope>NUCLEOTIDE SEQUENCE [LARGE SCALE GENOMIC DNA]</scope>
    <source>
        <strain evidence="2 3">Sa3CUA8</strain>
    </source>
</reference>
<protein>
    <submittedName>
        <fullName evidence="2">Amidohydrolase</fullName>
    </submittedName>
</protein>
<dbReference type="Proteomes" id="UP000659496">
    <property type="component" value="Unassembled WGS sequence"/>
</dbReference>
<dbReference type="EMBL" id="JACSQY010000011">
    <property type="protein sequence ID" value="MBD7909301.1"/>
    <property type="molecule type" value="Genomic_DNA"/>
</dbReference>
<sequence>METISVQWIEERLDGYLRDTYKHLHMHPELSKEETNTQGFIQQELDRIGITHRAMAKTGVCAEITGAKSGKTILMRCDIDALPIEEDTGLDYSSKNEGVMHACGHDAHTTIGLAILTILKERRDEWNGTVKIMFQPTEEAQPGGAKPMIEEGILENPKVDAAICLHTNPFLAPGVFEMKPGYMLANTDRVYITLIGKGGHAAAPQQGIDAIAMAGQFVSGVQNIVSRQTSPLDNGVITFGTINGGTTSNVLCGRVEISGTVRTIKTETQDRIASQLEVLLRSVTDFWGGSYEYTYSKGYPASWNDPELTAVLTQSVTSTFGKEAVVVNEHPYMSGDDFSMVASEVPSVFMYWGTGSSEKENFPWHNAKYHVNLDALKYGVATGLHCITELLECEKVGKV</sequence>
<keyword evidence="3" id="KW-1185">Reference proteome</keyword>
<dbReference type="SUPFAM" id="SSF55031">
    <property type="entry name" value="Bacterial exopeptidase dimerisation domain"/>
    <property type="match status" value="1"/>
</dbReference>
<dbReference type="RefSeq" id="WP_191691366.1">
    <property type="nucleotide sequence ID" value="NZ_JACSQY010000011.1"/>
</dbReference>
<accession>A0ABR8PMB5</accession>
<dbReference type="Gene3D" id="3.40.630.10">
    <property type="entry name" value="Zn peptidases"/>
    <property type="match status" value="1"/>
</dbReference>
<dbReference type="SUPFAM" id="SSF53187">
    <property type="entry name" value="Zn-dependent exopeptidases"/>
    <property type="match status" value="1"/>
</dbReference>
<dbReference type="InterPro" id="IPR002933">
    <property type="entry name" value="Peptidase_M20"/>
</dbReference>
<feature type="domain" description="Peptidase M20 dimerisation" evidence="1">
    <location>
        <begin position="190"/>
        <end position="282"/>
    </location>
</feature>